<name>A2WQS3_ORYSI</name>
<evidence type="ECO:0000313" key="2">
    <source>
        <dbReference type="EMBL" id="EAY74319.1"/>
    </source>
</evidence>
<feature type="compositionally biased region" description="Polar residues" evidence="1">
    <location>
        <begin position="71"/>
        <end position="82"/>
    </location>
</feature>
<evidence type="ECO:0000256" key="1">
    <source>
        <dbReference type="SAM" id="MobiDB-lite"/>
    </source>
</evidence>
<evidence type="ECO:0000313" key="3">
    <source>
        <dbReference type="Proteomes" id="UP000007015"/>
    </source>
</evidence>
<dbReference type="Proteomes" id="UP000007015">
    <property type="component" value="Chromosome 1"/>
</dbReference>
<proteinExistence type="predicted"/>
<dbReference type="AlphaFoldDB" id="A2WQS3"/>
<accession>A2WQS3</accession>
<dbReference type="EMBL" id="CM000126">
    <property type="protein sequence ID" value="EAY74319.1"/>
    <property type="molecule type" value="Genomic_DNA"/>
</dbReference>
<sequence>MKATARAQNVRPSKSMSYNQLLARNAQLEQSSHHSSVLCKHLRAVYDKLGMEVPSDVVQIEAYHANTSVMSGDQGTGLSQAGTDAGALQSENNIQHEENAQPNENIQPENMVEECA</sequence>
<dbReference type="HOGENOM" id="CLU_2100953_0_0_1"/>
<reference evidence="2 3" key="1">
    <citation type="journal article" date="2005" name="PLoS Biol.">
        <title>The genomes of Oryza sativa: a history of duplications.</title>
        <authorList>
            <person name="Yu J."/>
            <person name="Wang J."/>
            <person name="Lin W."/>
            <person name="Li S."/>
            <person name="Li H."/>
            <person name="Zhou J."/>
            <person name="Ni P."/>
            <person name="Dong W."/>
            <person name="Hu S."/>
            <person name="Zeng C."/>
            <person name="Zhang J."/>
            <person name="Zhang Y."/>
            <person name="Li R."/>
            <person name="Xu Z."/>
            <person name="Li S."/>
            <person name="Li X."/>
            <person name="Zheng H."/>
            <person name="Cong L."/>
            <person name="Lin L."/>
            <person name="Yin J."/>
            <person name="Geng J."/>
            <person name="Li G."/>
            <person name="Shi J."/>
            <person name="Liu J."/>
            <person name="Lv H."/>
            <person name="Li J."/>
            <person name="Wang J."/>
            <person name="Deng Y."/>
            <person name="Ran L."/>
            <person name="Shi X."/>
            <person name="Wang X."/>
            <person name="Wu Q."/>
            <person name="Li C."/>
            <person name="Ren X."/>
            <person name="Wang J."/>
            <person name="Wang X."/>
            <person name="Li D."/>
            <person name="Liu D."/>
            <person name="Zhang X."/>
            <person name="Ji Z."/>
            <person name="Zhao W."/>
            <person name="Sun Y."/>
            <person name="Zhang Z."/>
            <person name="Bao J."/>
            <person name="Han Y."/>
            <person name="Dong L."/>
            <person name="Ji J."/>
            <person name="Chen P."/>
            <person name="Wu S."/>
            <person name="Liu J."/>
            <person name="Xiao Y."/>
            <person name="Bu D."/>
            <person name="Tan J."/>
            <person name="Yang L."/>
            <person name="Ye C."/>
            <person name="Zhang J."/>
            <person name="Xu J."/>
            <person name="Zhou Y."/>
            <person name="Yu Y."/>
            <person name="Zhang B."/>
            <person name="Zhuang S."/>
            <person name="Wei H."/>
            <person name="Liu B."/>
            <person name="Lei M."/>
            <person name="Yu H."/>
            <person name="Li Y."/>
            <person name="Xu H."/>
            <person name="Wei S."/>
            <person name="He X."/>
            <person name="Fang L."/>
            <person name="Zhang Z."/>
            <person name="Zhang Y."/>
            <person name="Huang X."/>
            <person name="Su Z."/>
            <person name="Tong W."/>
            <person name="Li J."/>
            <person name="Tong Z."/>
            <person name="Li S."/>
            <person name="Ye J."/>
            <person name="Wang L."/>
            <person name="Fang L."/>
            <person name="Lei T."/>
            <person name="Chen C."/>
            <person name="Chen H."/>
            <person name="Xu Z."/>
            <person name="Li H."/>
            <person name="Huang H."/>
            <person name="Zhang F."/>
            <person name="Xu H."/>
            <person name="Li N."/>
            <person name="Zhao C."/>
            <person name="Li S."/>
            <person name="Dong L."/>
            <person name="Huang Y."/>
            <person name="Li L."/>
            <person name="Xi Y."/>
            <person name="Qi Q."/>
            <person name="Li W."/>
            <person name="Zhang B."/>
            <person name="Hu W."/>
            <person name="Zhang Y."/>
            <person name="Tian X."/>
            <person name="Jiao Y."/>
            <person name="Liang X."/>
            <person name="Jin J."/>
            <person name="Gao L."/>
            <person name="Zheng W."/>
            <person name="Hao B."/>
            <person name="Liu S."/>
            <person name="Wang W."/>
            <person name="Yuan L."/>
            <person name="Cao M."/>
            <person name="McDermott J."/>
            <person name="Samudrala R."/>
            <person name="Wang J."/>
            <person name="Wong G.K."/>
            <person name="Yang H."/>
        </authorList>
    </citation>
    <scope>NUCLEOTIDE SEQUENCE [LARGE SCALE GENOMIC DNA]</scope>
    <source>
        <strain evidence="3">cv. 93-11</strain>
    </source>
</reference>
<dbReference type="Gramene" id="BGIOSGA003650-TA">
    <property type="protein sequence ID" value="BGIOSGA003650-PA"/>
    <property type="gene ID" value="BGIOSGA003650"/>
</dbReference>
<feature type="region of interest" description="Disordered" evidence="1">
    <location>
        <begin position="71"/>
        <end position="116"/>
    </location>
</feature>
<gene>
    <name evidence="2" type="ORF">OsI_02207</name>
</gene>
<keyword evidence="3" id="KW-1185">Reference proteome</keyword>
<organism evidence="2 3">
    <name type="scientific">Oryza sativa subsp. indica</name>
    <name type="common">Rice</name>
    <dbReference type="NCBI Taxonomy" id="39946"/>
    <lineage>
        <taxon>Eukaryota</taxon>
        <taxon>Viridiplantae</taxon>
        <taxon>Streptophyta</taxon>
        <taxon>Embryophyta</taxon>
        <taxon>Tracheophyta</taxon>
        <taxon>Spermatophyta</taxon>
        <taxon>Magnoliopsida</taxon>
        <taxon>Liliopsida</taxon>
        <taxon>Poales</taxon>
        <taxon>Poaceae</taxon>
        <taxon>BOP clade</taxon>
        <taxon>Oryzoideae</taxon>
        <taxon>Oryzeae</taxon>
        <taxon>Oryzinae</taxon>
        <taxon>Oryza</taxon>
        <taxon>Oryza sativa</taxon>
    </lineage>
</organism>
<protein>
    <submittedName>
        <fullName evidence="2">Uncharacterized protein</fullName>
    </submittedName>
</protein>